<gene>
    <name evidence="2" type="ORF">SAMN05444359_106136</name>
</gene>
<dbReference type="PROSITE" id="PS51257">
    <property type="entry name" value="PROKAR_LIPOPROTEIN"/>
    <property type="match status" value="1"/>
</dbReference>
<name>A0A1H9DUD3_9BACT</name>
<dbReference type="STRING" id="478744.SAMN05444359_106136"/>
<accession>A0A1H9DUD3</accession>
<dbReference type="RefSeq" id="WP_090166803.1">
    <property type="nucleotide sequence ID" value="NZ_FOFB01000006.1"/>
</dbReference>
<feature type="chain" id="PRO_5011709296" description="DUF3558 domain-containing protein" evidence="1">
    <location>
        <begin position="22"/>
        <end position="187"/>
    </location>
</feature>
<sequence length="187" mass="19893">MQKVLFLSLLGLFLFACGGDATDSNTTIETAEEVAAKSEAENTERLSQVAPPPPVCVYLTEAEVLSLFDKGVQIPMAGSRAPGSFHTCQYNLQATGWTAALVVDMPEGTTEKQSIVDEVAGAKGKDALMIGGYKARMMNDGRILSVTAGKAFRVKFSALPKAGFEEPFDAEARRAMLIKLAEAVLSA</sequence>
<dbReference type="InParanoid" id="A0A1H9DUD3"/>
<keyword evidence="3" id="KW-1185">Reference proteome</keyword>
<evidence type="ECO:0000313" key="2">
    <source>
        <dbReference type="EMBL" id="SEQ17055.1"/>
    </source>
</evidence>
<dbReference type="OrthoDB" id="1494089at2"/>
<evidence type="ECO:0000313" key="3">
    <source>
        <dbReference type="Proteomes" id="UP000199021"/>
    </source>
</evidence>
<feature type="signal peptide" evidence="1">
    <location>
        <begin position="1"/>
        <end position="21"/>
    </location>
</feature>
<evidence type="ECO:0000256" key="1">
    <source>
        <dbReference type="SAM" id="SignalP"/>
    </source>
</evidence>
<dbReference type="Proteomes" id="UP000199021">
    <property type="component" value="Unassembled WGS sequence"/>
</dbReference>
<evidence type="ECO:0008006" key="4">
    <source>
        <dbReference type="Google" id="ProtNLM"/>
    </source>
</evidence>
<protein>
    <recommendedName>
        <fullName evidence="4">DUF3558 domain-containing protein</fullName>
    </recommendedName>
</protein>
<reference evidence="3" key="1">
    <citation type="submission" date="2016-10" db="EMBL/GenBank/DDBJ databases">
        <authorList>
            <person name="Varghese N."/>
            <person name="Submissions S."/>
        </authorList>
    </citation>
    <scope>NUCLEOTIDE SEQUENCE [LARGE SCALE GENOMIC DNA]</scope>
    <source>
        <strain evidence="3">DSM 24740</strain>
    </source>
</reference>
<organism evidence="2 3">
    <name type="scientific">Neolewinella agarilytica</name>
    <dbReference type="NCBI Taxonomy" id="478744"/>
    <lineage>
        <taxon>Bacteria</taxon>
        <taxon>Pseudomonadati</taxon>
        <taxon>Bacteroidota</taxon>
        <taxon>Saprospiria</taxon>
        <taxon>Saprospirales</taxon>
        <taxon>Lewinellaceae</taxon>
        <taxon>Neolewinella</taxon>
    </lineage>
</organism>
<dbReference type="AlphaFoldDB" id="A0A1H9DUD3"/>
<proteinExistence type="predicted"/>
<keyword evidence="1" id="KW-0732">Signal</keyword>
<dbReference type="EMBL" id="FOFB01000006">
    <property type="protein sequence ID" value="SEQ17055.1"/>
    <property type="molecule type" value="Genomic_DNA"/>
</dbReference>